<protein>
    <recommendedName>
        <fullName evidence="4">DUF3899 domain-containing protein</fullName>
    </recommendedName>
</protein>
<dbReference type="RefSeq" id="WP_157894340.1">
    <property type="nucleotide sequence ID" value="NZ_BMKI01000012.1"/>
</dbReference>
<reference evidence="3" key="1">
    <citation type="journal article" date="2019" name="Int. J. Syst. Evol. Microbiol.">
        <title>The Global Catalogue of Microorganisms (GCM) 10K type strain sequencing project: providing services to taxonomists for standard genome sequencing and annotation.</title>
        <authorList>
            <consortium name="The Broad Institute Genomics Platform"/>
            <consortium name="The Broad Institute Genome Sequencing Center for Infectious Disease"/>
            <person name="Wu L."/>
            <person name="Ma J."/>
        </authorList>
    </citation>
    <scope>NUCLEOTIDE SEQUENCE [LARGE SCALE GENOMIC DNA]</scope>
    <source>
        <strain evidence="3">CGMCC 1.15942</strain>
    </source>
</reference>
<keyword evidence="1" id="KW-0472">Membrane</keyword>
<evidence type="ECO:0000313" key="3">
    <source>
        <dbReference type="Proteomes" id="UP000630615"/>
    </source>
</evidence>
<feature type="transmembrane region" description="Helical" evidence="1">
    <location>
        <begin position="7"/>
        <end position="25"/>
    </location>
</feature>
<gene>
    <name evidence="2" type="ORF">GCM10011573_34390</name>
</gene>
<sequence>MANPMKLLLFIFYGLFVYEYCWSVFMTKVILRLFLKKWEEASRYSDNFDDIFAKYDELKQEYDLKMNSFKILANGSYIVLLLLVLKILFS</sequence>
<dbReference type="Proteomes" id="UP000630615">
    <property type="component" value="Unassembled WGS sequence"/>
</dbReference>
<keyword evidence="3" id="KW-1185">Reference proteome</keyword>
<keyword evidence="1" id="KW-1133">Transmembrane helix</keyword>
<organism evidence="2 3">
    <name type="scientific">Enterococcus wangshanyuanii</name>
    <dbReference type="NCBI Taxonomy" id="2005703"/>
    <lineage>
        <taxon>Bacteria</taxon>
        <taxon>Bacillati</taxon>
        <taxon>Bacillota</taxon>
        <taxon>Bacilli</taxon>
        <taxon>Lactobacillales</taxon>
        <taxon>Enterococcaceae</taxon>
        <taxon>Enterococcus</taxon>
    </lineage>
</organism>
<feature type="transmembrane region" description="Helical" evidence="1">
    <location>
        <begin position="71"/>
        <end position="89"/>
    </location>
</feature>
<proteinExistence type="predicted"/>
<comment type="caution">
    <text evidence="2">The sequence shown here is derived from an EMBL/GenBank/DDBJ whole genome shotgun (WGS) entry which is preliminary data.</text>
</comment>
<evidence type="ECO:0000256" key="1">
    <source>
        <dbReference type="SAM" id="Phobius"/>
    </source>
</evidence>
<dbReference type="EMBL" id="BMKI01000012">
    <property type="protein sequence ID" value="GGD01988.1"/>
    <property type="molecule type" value="Genomic_DNA"/>
</dbReference>
<keyword evidence="1" id="KW-0812">Transmembrane</keyword>
<name>A0ABQ1PRV0_9ENTE</name>
<evidence type="ECO:0008006" key="4">
    <source>
        <dbReference type="Google" id="ProtNLM"/>
    </source>
</evidence>
<accession>A0ABQ1PRV0</accession>
<evidence type="ECO:0000313" key="2">
    <source>
        <dbReference type="EMBL" id="GGD01988.1"/>
    </source>
</evidence>